<dbReference type="Gene3D" id="6.10.280.170">
    <property type="entry name" value="Substrate of the Dot/Icm secretion system"/>
    <property type="match status" value="1"/>
</dbReference>
<dbReference type="Pfam" id="PF16848">
    <property type="entry name" value="SoDot-IcmSS"/>
    <property type="match status" value="1"/>
</dbReference>
<keyword evidence="2" id="KW-1185">Reference proteome</keyword>
<protein>
    <submittedName>
        <fullName evidence="1">Dot/Icm T4SS effector</fullName>
    </submittedName>
</protein>
<dbReference type="OrthoDB" id="5650225at2"/>
<dbReference type="InterPro" id="IPR044887">
    <property type="entry name" value="SoDot-IcmSS_sf"/>
</dbReference>
<reference evidence="1 2" key="1">
    <citation type="submission" date="2015-11" db="EMBL/GenBank/DDBJ databases">
        <title>Genomic analysis of 38 Legionella species identifies large and diverse effector repertoires.</title>
        <authorList>
            <person name="Burstein D."/>
            <person name="Amaro F."/>
            <person name="Zusman T."/>
            <person name="Lifshitz Z."/>
            <person name="Cohen O."/>
            <person name="Gilbert J.A."/>
            <person name="Pupko T."/>
            <person name="Shuman H.A."/>
            <person name="Segal G."/>
        </authorList>
    </citation>
    <scope>NUCLEOTIDE SEQUENCE [LARGE SCALE GENOMIC DNA]</scope>
    <source>
        <strain evidence="1 2">WIGA</strain>
    </source>
</reference>
<dbReference type="RefSeq" id="WP_058459097.1">
    <property type="nucleotide sequence ID" value="NZ_CAAAIY010000001.1"/>
</dbReference>
<accession>A0A0W0RSF7</accession>
<proteinExistence type="predicted"/>
<evidence type="ECO:0000313" key="2">
    <source>
        <dbReference type="Proteomes" id="UP000054695"/>
    </source>
</evidence>
<dbReference type="InterPro" id="IPR031758">
    <property type="entry name" value="SoDot-IcmSS"/>
</dbReference>
<gene>
    <name evidence="1" type="ORF">Lboz_1436</name>
</gene>
<comment type="caution">
    <text evidence="1">The sequence shown here is derived from an EMBL/GenBank/DDBJ whole genome shotgun (WGS) entry which is preliminary data.</text>
</comment>
<name>A0A0W0RSF7_LEGBO</name>
<dbReference type="AlphaFoldDB" id="A0A0W0RSF7"/>
<evidence type="ECO:0000313" key="1">
    <source>
        <dbReference type="EMBL" id="KTC73996.1"/>
    </source>
</evidence>
<dbReference type="EMBL" id="LNXU01000017">
    <property type="protein sequence ID" value="KTC73996.1"/>
    <property type="molecule type" value="Genomic_DNA"/>
</dbReference>
<dbReference type="Gene3D" id="1.20.1440.330">
    <property type="match status" value="1"/>
</dbReference>
<dbReference type="Proteomes" id="UP000054695">
    <property type="component" value="Unassembled WGS sequence"/>
</dbReference>
<dbReference type="PATRIC" id="fig|447.4.peg.1535"/>
<sequence>MGFQYVDYDTLSKYIRESIATELKSHKLDAKNLPKALRTLSIRHPDRAIQCRYLLAVLNSLDKSSNPEKTCILNAAAFYIREQIFDSYQGTVTSFFLSPENSTLYNALTASLNLTLENFPDSKNLLDMYDALSKFMHEHVYVDSDPRKGYLDLSKQLFSSQKIKNYKVEKVLQDLVKKVANFKLEQIEQTREKQVQDSDKKTKNRIGLFAEKTVSTSLTEVIVEQASTNTPP</sequence>
<organism evidence="1 2">
    <name type="scientific">Legionella bozemanae</name>
    <name type="common">Fluoribacter bozemanae</name>
    <dbReference type="NCBI Taxonomy" id="447"/>
    <lineage>
        <taxon>Bacteria</taxon>
        <taxon>Pseudomonadati</taxon>
        <taxon>Pseudomonadota</taxon>
        <taxon>Gammaproteobacteria</taxon>
        <taxon>Legionellales</taxon>
        <taxon>Legionellaceae</taxon>
        <taxon>Legionella</taxon>
    </lineage>
</organism>